<dbReference type="Pfam" id="PF03721">
    <property type="entry name" value="UDPG_MGDP_dh_N"/>
    <property type="match status" value="1"/>
</dbReference>
<evidence type="ECO:0000313" key="11">
    <source>
        <dbReference type="Proteomes" id="UP001596201"/>
    </source>
</evidence>
<keyword evidence="11" id="KW-1185">Reference proteome</keyword>
<dbReference type="InterPro" id="IPR036220">
    <property type="entry name" value="UDP-Glc/GDP-Man_DH_C_sf"/>
</dbReference>
<evidence type="ECO:0000256" key="7">
    <source>
        <dbReference type="ARBA" id="ARBA00049130"/>
    </source>
</evidence>
<reference evidence="10 11" key="1">
    <citation type="journal article" date="2019" name="Int. J. Syst. Evol. Microbiol.">
        <title>The Global Catalogue of Microorganisms (GCM) 10K type strain sequencing project: providing services to taxonomists for standard genome sequencing and annotation.</title>
        <authorList>
            <consortium name="The Broad Institute Genomics Platform"/>
            <consortium name="The Broad Institute Genome Sequencing Center for Infectious Disease"/>
            <person name="Wu L."/>
            <person name="Ma J."/>
        </authorList>
    </citation>
    <scope>NUCLEOTIDE SEQUENCE [LARGE SCALE GENOMIC DNA]</scope>
    <source>
        <strain evidence="10 11">CGMCC 1.12237</strain>
    </source>
</reference>
<evidence type="ECO:0000256" key="1">
    <source>
        <dbReference type="ARBA" id="ARBA00006601"/>
    </source>
</evidence>
<dbReference type="Proteomes" id="UP001596201">
    <property type="component" value="Unassembled WGS sequence"/>
</dbReference>
<feature type="domain" description="UDP-glucose/GDP-mannose dehydrogenase C-terminal" evidence="9">
    <location>
        <begin position="356"/>
        <end position="456"/>
    </location>
</feature>
<dbReference type="NCBIfam" id="TIGR03026">
    <property type="entry name" value="NDP-sugDHase"/>
    <property type="match status" value="1"/>
</dbReference>
<organism evidence="10 11">
    <name type="scientific">Salinirubrum litoreum</name>
    <dbReference type="NCBI Taxonomy" id="1126234"/>
    <lineage>
        <taxon>Archaea</taxon>
        <taxon>Methanobacteriati</taxon>
        <taxon>Methanobacteriota</taxon>
        <taxon>Stenosarchaea group</taxon>
        <taxon>Halobacteria</taxon>
        <taxon>Halobacteriales</taxon>
        <taxon>Haloferacaceae</taxon>
        <taxon>Salinirubrum</taxon>
    </lineage>
</organism>
<name>A0ABD5RFK5_9EURY</name>
<comment type="caution">
    <text evidence="10">The sequence shown here is derived from an EMBL/GenBank/DDBJ whole genome shotgun (WGS) entry which is preliminary data.</text>
</comment>
<dbReference type="InterPro" id="IPR036291">
    <property type="entry name" value="NAD(P)-bd_dom_sf"/>
</dbReference>
<dbReference type="SUPFAM" id="SSF52413">
    <property type="entry name" value="UDP-glucose/GDP-mannose dehydrogenase C-terminal domain"/>
    <property type="match status" value="1"/>
</dbReference>
<dbReference type="PIRSF" id="PIRSF000124">
    <property type="entry name" value="UDPglc_GDPman_dh"/>
    <property type="match status" value="1"/>
</dbReference>
<dbReference type="Pfam" id="PF00984">
    <property type="entry name" value="UDPG_MGDP_dh"/>
    <property type="match status" value="1"/>
</dbReference>
<evidence type="ECO:0000313" key="10">
    <source>
        <dbReference type="EMBL" id="MFC5368784.1"/>
    </source>
</evidence>
<keyword evidence="4" id="KW-0560">Oxidoreductase</keyword>
<dbReference type="PANTHER" id="PTHR43491:SF2">
    <property type="entry name" value="UDP-N-ACETYL-D-MANNOSAMINE DEHYDROGENASE"/>
    <property type="match status" value="1"/>
</dbReference>
<comment type="similarity">
    <text evidence="1 8">Belongs to the UDP-glucose/GDP-mannose dehydrogenase family.</text>
</comment>
<dbReference type="GO" id="GO:0089714">
    <property type="term" value="F:UDP-N-acetyl-D-mannosamine dehydrogenase activity"/>
    <property type="evidence" value="ECO:0007669"/>
    <property type="project" value="UniProtKB-EC"/>
</dbReference>
<keyword evidence="5" id="KW-0520">NAD</keyword>
<proteinExistence type="inferred from homology"/>
<sequence>MEQGPSRIAVIGLGYVGLPLAVAFDGAGHTVTAFDIDAEKVATLRAGGDPTGDTGADAIAESSIEFTTDPSSLAGADYVIVTVPTPVDDTGNPDLGYVESAGKTLGRHISPGTTVVLESTVYPGATCEVLCPAVETESGFTVGEEFEVGYSPERLSPGIGGRKLHEVVKIVSGRTDAVTERLADLYGDIIDAGVHTAPSIESAEAAKCVENIQRDVNIALMNELSAALSALDIDTRGVLEAAGTKWNFQQYEPGLVGGHCIPIDPYYLIYRARQANYEPELMSTARRVNDDVPNRVCDLVDDAFTTRAEIRDSHAVDHAVAHETHETPDGTLVQGRDEATTITAERDESDDSPRLLVLGLTYKPGTADVRSAVLKRLVRELETRGYRLVGYDPHGDDQVLASVFEIDLLEDLDFTGFDGVVIPTAHPEFTDLRPADVVSGLGEYPVIVDVDWTFDRESFADLPAIYRDL</sequence>
<protein>
    <recommendedName>
        <fullName evidence="3">UDP-N-acetyl-D-mannosamine dehydrogenase</fullName>
        <ecNumber evidence="2">1.1.1.336</ecNumber>
    </recommendedName>
    <alternativeName>
        <fullName evidence="6">UDP-ManNAc 6-dehydrogenase</fullName>
    </alternativeName>
</protein>
<dbReference type="InterPro" id="IPR014027">
    <property type="entry name" value="UDP-Glc/GDP-Man_DH_C"/>
</dbReference>
<dbReference type="PANTHER" id="PTHR43491">
    <property type="entry name" value="UDP-N-ACETYL-D-MANNOSAMINE DEHYDROGENASE"/>
    <property type="match status" value="1"/>
</dbReference>
<dbReference type="InterPro" id="IPR014026">
    <property type="entry name" value="UDP-Glc/GDP-Man_DH_dimer"/>
</dbReference>
<dbReference type="EC" id="1.1.1.336" evidence="2"/>
<dbReference type="SMART" id="SM00984">
    <property type="entry name" value="UDPG_MGDP_dh_C"/>
    <property type="match status" value="1"/>
</dbReference>
<dbReference type="EMBL" id="JBHSKX010000004">
    <property type="protein sequence ID" value="MFC5368784.1"/>
    <property type="molecule type" value="Genomic_DNA"/>
</dbReference>
<dbReference type="Pfam" id="PF03720">
    <property type="entry name" value="UDPG_MGDP_dh_C"/>
    <property type="match status" value="1"/>
</dbReference>
<dbReference type="InterPro" id="IPR028359">
    <property type="entry name" value="UDP_ManNAc/GlcNAc_DH"/>
</dbReference>
<evidence type="ECO:0000259" key="9">
    <source>
        <dbReference type="SMART" id="SM00984"/>
    </source>
</evidence>
<evidence type="ECO:0000256" key="6">
    <source>
        <dbReference type="ARBA" id="ARBA00030172"/>
    </source>
</evidence>
<accession>A0ABD5RFK5</accession>
<dbReference type="InterPro" id="IPR001732">
    <property type="entry name" value="UDP-Glc/GDP-Man_DH_N"/>
</dbReference>
<dbReference type="SUPFAM" id="SSF51735">
    <property type="entry name" value="NAD(P)-binding Rossmann-fold domains"/>
    <property type="match status" value="1"/>
</dbReference>
<comment type="catalytic activity">
    <reaction evidence="7">
        <text>UDP-N-acetyl-alpha-D-mannosamine + 2 NAD(+) + H2O = UDP-N-acetyl-alpha-D-mannosaminouronate + 2 NADH + 3 H(+)</text>
        <dbReference type="Rhea" id="RHEA:25780"/>
        <dbReference type="ChEBI" id="CHEBI:15377"/>
        <dbReference type="ChEBI" id="CHEBI:15378"/>
        <dbReference type="ChEBI" id="CHEBI:57540"/>
        <dbReference type="ChEBI" id="CHEBI:57945"/>
        <dbReference type="ChEBI" id="CHEBI:68623"/>
        <dbReference type="ChEBI" id="CHEBI:70731"/>
        <dbReference type="EC" id="1.1.1.336"/>
    </reaction>
</comment>
<dbReference type="Gene3D" id="3.40.50.720">
    <property type="entry name" value="NAD(P)-binding Rossmann-like Domain"/>
    <property type="match status" value="3"/>
</dbReference>
<evidence type="ECO:0000256" key="5">
    <source>
        <dbReference type="ARBA" id="ARBA00023027"/>
    </source>
</evidence>
<dbReference type="InterPro" id="IPR008927">
    <property type="entry name" value="6-PGluconate_DH-like_C_sf"/>
</dbReference>
<gene>
    <name evidence="10" type="ORF">ACFPJ5_17815</name>
</gene>
<dbReference type="InterPro" id="IPR017476">
    <property type="entry name" value="UDP-Glc/GDP-Man"/>
</dbReference>
<dbReference type="RefSeq" id="WP_227231354.1">
    <property type="nucleotide sequence ID" value="NZ_JAJCVJ010000003.1"/>
</dbReference>
<dbReference type="PIRSF" id="PIRSF500136">
    <property type="entry name" value="UDP_ManNAc_DH"/>
    <property type="match status" value="1"/>
</dbReference>
<evidence type="ECO:0000256" key="4">
    <source>
        <dbReference type="ARBA" id="ARBA00023002"/>
    </source>
</evidence>
<evidence type="ECO:0000256" key="8">
    <source>
        <dbReference type="PIRNR" id="PIRNR000124"/>
    </source>
</evidence>
<dbReference type="AlphaFoldDB" id="A0ABD5RFK5"/>
<dbReference type="SUPFAM" id="SSF48179">
    <property type="entry name" value="6-phosphogluconate dehydrogenase C-terminal domain-like"/>
    <property type="match status" value="1"/>
</dbReference>
<evidence type="ECO:0000256" key="2">
    <source>
        <dbReference type="ARBA" id="ARBA00012935"/>
    </source>
</evidence>
<evidence type="ECO:0000256" key="3">
    <source>
        <dbReference type="ARBA" id="ARBA00016796"/>
    </source>
</evidence>